<evidence type="ECO:0000313" key="3">
    <source>
        <dbReference type="EMBL" id="KNC97500.1"/>
    </source>
</evidence>
<gene>
    <name evidence="3" type="ORF">SPPG_07414</name>
</gene>
<dbReference type="Pfam" id="PF13926">
    <property type="entry name" value="DUF4211"/>
    <property type="match status" value="1"/>
</dbReference>
<dbReference type="Proteomes" id="UP000053201">
    <property type="component" value="Unassembled WGS sequence"/>
</dbReference>
<name>A0A0L0H7I1_SPIPD</name>
<feature type="compositionally biased region" description="Basic and acidic residues" evidence="1">
    <location>
        <begin position="330"/>
        <end position="350"/>
    </location>
</feature>
<organism evidence="3 4">
    <name type="scientific">Spizellomyces punctatus (strain DAOM BR117)</name>
    <dbReference type="NCBI Taxonomy" id="645134"/>
    <lineage>
        <taxon>Eukaryota</taxon>
        <taxon>Fungi</taxon>
        <taxon>Fungi incertae sedis</taxon>
        <taxon>Chytridiomycota</taxon>
        <taxon>Chytridiomycota incertae sedis</taxon>
        <taxon>Chytridiomycetes</taxon>
        <taxon>Spizellomycetales</taxon>
        <taxon>Spizellomycetaceae</taxon>
        <taxon>Spizellomyces</taxon>
    </lineage>
</organism>
<evidence type="ECO:0000259" key="2">
    <source>
        <dbReference type="Pfam" id="PF13926"/>
    </source>
</evidence>
<dbReference type="EMBL" id="KQ257464">
    <property type="protein sequence ID" value="KNC97500.1"/>
    <property type="molecule type" value="Genomic_DNA"/>
</dbReference>
<dbReference type="eggNOG" id="KOG4805">
    <property type="taxonomic scope" value="Eukaryota"/>
</dbReference>
<dbReference type="OrthoDB" id="21499at2759"/>
<dbReference type="InParanoid" id="A0A0L0H7I1"/>
<evidence type="ECO:0000256" key="1">
    <source>
        <dbReference type="SAM" id="MobiDB-lite"/>
    </source>
</evidence>
<dbReference type="PANTHER" id="PTHR14689">
    <property type="entry name" value="PHORBOL-ESTER_DAG-TYPE DOMAIN-CONTAINING PROTEIN"/>
    <property type="match status" value="1"/>
</dbReference>
<dbReference type="GeneID" id="27690632"/>
<dbReference type="OMA" id="WRDFHIN"/>
<feature type="region of interest" description="Disordered" evidence="1">
    <location>
        <begin position="309"/>
        <end position="350"/>
    </location>
</feature>
<dbReference type="GO" id="GO:0005634">
    <property type="term" value="C:nucleus"/>
    <property type="evidence" value="ECO:0007669"/>
    <property type="project" value="TreeGrafter"/>
</dbReference>
<dbReference type="InterPro" id="IPR025451">
    <property type="entry name" value="DUF4211"/>
</dbReference>
<accession>A0A0L0H7I1</accession>
<proteinExistence type="predicted"/>
<feature type="domain" description="DUF4211" evidence="2">
    <location>
        <begin position="361"/>
        <end position="494"/>
    </location>
</feature>
<dbReference type="RefSeq" id="XP_016605540.1">
    <property type="nucleotide sequence ID" value="XM_016755581.1"/>
</dbReference>
<feature type="region of interest" description="Disordered" evidence="1">
    <location>
        <begin position="501"/>
        <end position="525"/>
    </location>
</feature>
<feature type="region of interest" description="Disordered" evidence="1">
    <location>
        <begin position="238"/>
        <end position="272"/>
    </location>
</feature>
<sequence>MKTRNHPGFAIREQYPVGKRLKTSVNSVAASVRQSPSTPRRMFAAVVIPSNLQTREKAKLYSLGRLRTMAKSPAVSLDHEKNVCQNGQDLEGQVVDSQPCAQTPRRTPPSMIQRHRRKFIVVDDDEDEEQTHTRAIPAPYEYAKVLGTMEHTKRFNLDDRSRLPFCFPDDEDEDMDMLSDLPSSSVIDLEDPGIVNDLKNDKNASSTVRSGHHASYKSDATISSMRNVVAHLPHARMMATTTPAAPAVRKRRRTPNSDGESSEGMRGADIDQDDLYLSDDALSRPRPVNHFKEALKNYKSRKKLRLAEELNPEESFTEGGICQSSEGSDEDKSYHDNSDSDIGKHPDKISSDYSDDDLQGFIVDEGVSDAEALATLPSNFRLVASTLFDSFRIFVEMLLEMVVDPSFGVRVYQTKDDQYLPHVRALENRLSGYRISLVSSEVWQPDFRRSLDTCPRFRCWSVTRIGDCDACARSNRPASKRILLSGWPYNPDTLQPLQNCLDDSPNNDNSEFDEPDLSAARTRRKRKSPAYTYNVGRYCFARSRLYHKLRHFKYAMQEKVKEWTTKQSEWYADSRLSFRALEEDGLVEKLWADFENLTEHAEEYAAGETRSRWR</sequence>
<dbReference type="VEuPathDB" id="FungiDB:SPPG_07414"/>
<reference evidence="3 4" key="1">
    <citation type="submission" date="2009-08" db="EMBL/GenBank/DDBJ databases">
        <title>The Genome Sequence of Spizellomyces punctatus strain DAOM BR117.</title>
        <authorList>
            <consortium name="The Broad Institute Genome Sequencing Platform"/>
            <person name="Russ C."/>
            <person name="Cuomo C."/>
            <person name="Shea T."/>
            <person name="Young S.K."/>
            <person name="Zeng Q."/>
            <person name="Koehrsen M."/>
            <person name="Haas B."/>
            <person name="Borodovsky M."/>
            <person name="Guigo R."/>
            <person name="Alvarado L."/>
            <person name="Berlin A."/>
            <person name="Bochicchio J."/>
            <person name="Borenstein D."/>
            <person name="Chapman S."/>
            <person name="Chen Z."/>
            <person name="Engels R."/>
            <person name="Freedman E."/>
            <person name="Gellesch M."/>
            <person name="Goldberg J."/>
            <person name="Griggs A."/>
            <person name="Gujja S."/>
            <person name="Heiman D."/>
            <person name="Hepburn T."/>
            <person name="Howarth C."/>
            <person name="Jen D."/>
            <person name="Larson L."/>
            <person name="Lewis B."/>
            <person name="Mehta T."/>
            <person name="Park D."/>
            <person name="Pearson M."/>
            <person name="Roberts A."/>
            <person name="Saif S."/>
            <person name="Shenoy N."/>
            <person name="Sisk P."/>
            <person name="Stolte C."/>
            <person name="Sykes S."/>
            <person name="Thomson T."/>
            <person name="Walk T."/>
            <person name="White J."/>
            <person name="Yandava C."/>
            <person name="Burger G."/>
            <person name="Gray M.W."/>
            <person name="Holland P.W.H."/>
            <person name="King N."/>
            <person name="Lang F.B.F."/>
            <person name="Roger A.J."/>
            <person name="Ruiz-Trillo I."/>
            <person name="Lander E."/>
            <person name="Nusbaum C."/>
        </authorList>
    </citation>
    <scope>NUCLEOTIDE SEQUENCE [LARGE SCALE GENOMIC DNA]</scope>
    <source>
        <strain evidence="3 4">DAOM BR117</strain>
    </source>
</reference>
<evidence type="ECO:0000313" key="4">
    <source>
        <dbReference type="Proteomes" id="UP000053201"/>
    </source>
</evidence>
<dbReference type="PANTHER" id="PTHR14689:SF0">
    <property type="entry name" value="COILED-COIL DOMAIN-CONTAINING PROTEIN 82"/>
    <property type="match status" value="1"/>
</dbReference>
<keyword evidence="4" id="KW-1185">Reference proteome</keyword>
<protein>
    <recommendedName>
        <fullName evidence="2">DUF4211 domain-containing protein</fullName>
    </recommendedName>
</protein>
<dbReference type="AlphaFoldDB" id="A0A0L0H7I1"/>
<feature type="compositionally biased region" description="Low complexity" evidence="1">
    <location>
        <begin position="238"/>
        <end position="247"/>
    </location>
</feature>